<evidence type="ECO:0000313" key="3">
    <source>
        <dbReference type="Proteomes" id="UP001340816"/>
    </source>
</evidence>
<reference evidence="2 3" key="1">
    <citation type="submission" date="2022-10" db="EMBL/GenBank/DDBJ databases">
        <title>The complete genomes of actinobacterial strains from the NBC collection.</title>
        <authorList>
            <person name="Joergensen T.S."/>
            <person name="Alvarez Arevalo M."/>
            <person name="Sterndorff E.B."/>
            <person name="Faurdal D."/>
            <person name="Vuksanovic O."/>
            <person name="Mourched A.-S."/>
            <person name="Charusanti P."/>
            <person name="Shaw S."/>
            <person name="Blin K."/>
            <person name="Weber T."/>
        </authorList>
    </citation>
    <scope>NUCLEOTIDE SEQUENCE [LARGE SCALE GENOMIC DNA]</scope>
    <source>
        <strain evidence="2 3">NBC 01752</strain>
    </source>
</reference>
<accession>A0ABZ1HBQ5</accession>
<keyword evidence="1" id="KW-0812">Transmembrane</keyword>
<evidence type="ECO:0000256" key="1">
    <source>
        <dbReference type="SAM" id="Phobius"/>
    </source>
</evidence>
<organism evidence="2 3">
    <name type="scientific">Streptomyces phaeochromogenes</name>
    <dbReference type="NCBI Taxonomy" id="1923"/>
    <lineage>
        <taxon>Bacteria</taxon>
        <taxon>Bacillati</taxon>
        <taxon>Actinomycetota</taxon>
        <taxon>Actinomycetes</taxon>
        <taxon>Kitasatosporales</taxon>
        <taxon>Streptomycetaceae</taxon>
        <taxon>Streptomyces</taxon>
        <taxon>Streptomyces phaeochromogenes group</taxon>
    </lineage>
</organism>
<proteinExistence type="predicted"/>
<dbReference type="EMBL" id="CP109135">
    <property type="protein sequence ID" value="WSD14573.1"/>
    <property type="molecule type" value="Genomic_DNA"/>
</dbReference>
<keyword evidence="3" id="KW-1185">Reference proteome</keyword>
<keyword evidence="1" id="KW-1133">Transmembrane helix</keyword>
<protein>
    <submittedName>
        <fullName evidence="2">Uncharacterized protein</fullName>
    </submittedName>
</protein>
<evidence type="ECO:0000313" key="2">
    <source>
        <dbReference type="EMBL" id="WSD14573.1"/>
    </source>
</evidence>
<name>A0ABZ1HBQ5_STRPH</name>
<dbReference type="Proteomes" id="UP001340816">
    <property type="component" value="Chromosome"/>
</dbReference>
<keyword evidence="1" id="KW-0472">Membrane</keyword>
<sequence>MTSAVVSMACATGLIVWHETLTKVMGEEAYKALLQFFLVAVLGGGVSLVYQAFNREADWRTELLRRQEERADILREIRQRYLRELIAQYNTVKRARRLLRALALEDGPDFLDRRVRIDRYDDLLQPVLDAQLALETMTRTMGAEGGLFEADRELISSLDRASSYLRSLITEYESTMPRVGGPEIVLRTMPELADLIGAYAESNRFRYDFVHSVHSVMAALERLVTTPTRAPE</sequence>
<gene>
    <name evidence="2" type="ORF">OHB35_15705</name>
</gene>
<dbReference type="RefSeq" id="WP_326759215.1">
    <property type="nucleotide sequence ID" value="NZ_CP109135.1"/>
</dbReference>
<feature type="transmembrane region" description="Helical" evidence="1">
    <location>
        <begin position="32"/>
        <end position="53"/>
    </location>
</feature>